<comment type="caution">
    <text evidence="1">The sequence shown here is derived from an EMBL/GenBank/DDBJ whole genome shotgun (WGS) entry which is preliminary data.</text>
</comment>
<keyword evidence="2" id="KW-1185">Reference proteome</keyword>
<name>A0ABN7UH71_GIGMA</name>
<dbReference type="EMBL" id="CAJVQB010003058">
    <property type="protein sequence ID" value="CAG8596055.1"/>
    <property type="molecule type" value="Genomic_DNA"/>
</dbReference>
<accession>A0ABN7UH71</accession>
<proteinExistence type="predicted"/>
<reference evidence="1 2" key="1">
    <citation type="submission" date="2021-06" db="EMBL/GenBank/DDBJ databases">
        <authorList>
            <person name="Kallberg Y."/>
            <person name="Tangrot J."/>
            <person name="Rosling A."/>
        </authorList>
    </citation>
    <scope>NUCLEOTIDE SEQUENCE [LARGE SCALE GENOMIC DNA]</scope>
    <source>
        <strain evidence="1 2">120-4 pot B 10/14</strain>
    </source>
</reference>
<sequence>MAYPIIRNSVNHSIAVGYVLSSVRLYLLQDFIDFKDFVIETIVYDYNDTLAFFYNFLTTGQQL</sequence>
<protein>
    <submittedName>
        <fullName evidence="1">25871_t:CDS:1</fullName>
    </submittedName>
</protein>
<evidence type="ECO:0000313" key="1">
    <source>
        <dbReference type="EMBL" id="CAG8596055.1"/>
    </source>
</evidence>
<gene>
    <name evidence="1" type="ORF">GMARGA_LOCUS6644</name>
</gene>
<evidence type="ECO:0000313" key="2">
    <source>
        <dbReference type="Proteomes" id="UP000789901"/>
    </source>
</evidence>
<dbReference type="Proteomes" id="UP000789901">
    <property type="component" value="Unassembled WGS sequence"/>
</dbReference>
<organism evidence="1 2">
    <name type="scientific">Gigaspora margarita</name>
    <dbReference type="NCBI Taxonomy" id="4874"/>
    <lineage>
        <taxon>Eukaryota</taxon>
        <taxon>Fungi</taxon>
        <taxon>Fungi incertae sedis</taxon>
        <taxon>Mucoromycota</taxon>
        <taxon>Glomeromycotina</taxon>
        <taxon>Glomeromycetes</taxon>
        <taxon>Diversisporales</taxon>
        <taxon>Gigasporaceae</taxon>
        <taxon>Gigaspora</taxon>
    </lineage>
</organism>